<evidence type="ECO:0000256" key="1">
    <source>
        <dbReference type="ARBA" id="ARBA00023277"/>
    </source>
</evidence>
<dbReference type="SUPFAM" id="SSF53067">
    <property type="entry name" value="Actin-like ATPase domain"/>
    <property type="match status" value="1"/>
</dbReference>
<gene>
    <name evidence="2" type="ORF">C9J01_12970</name>
</gene>
<dbReference type="PANTHER" id="PTHR18964">
    <property type="entry name" value="ROK (REPRESSOR, ORF, KINASE) FAMILY"/>
    <property type="match status" value="1"/>
</dbReference>
<keyword evidence="2" id="KW-0808">Transferase</keyword>
<dbReference type="GO" id="GO:0009384">
    <property type="term" value="F:N-acylmannosamine kinase activity"/>
    <property type="evidence" value="ECO:0007669"/>
    <property type="project" value="UniProtKB-EC"/>
</dbReference>
<dbReference type="NCBIfam" id="NF003461">
    <property type="entry name" value="PRK05082.1"/>
    <property type="match status" value="1"/>
</dbReference>
<proteinExistence type="predicted"/>
<dbReference type="InterPro" id="IPR049874">
    <property type="entry name" value="ROK_cs"/>
</dbReference>
<dbReference type="EC" id="2.7.1.60" evidence="2"/>
<dbReference type="InterPro" id="IPR000600">
    <property type="entry name" value="ROK"/>
</dbReference>
<reference evidence="2 3" key="1">
    <citation type="submission" date="2018-03" db="EMBL/GenBank/DDBJ databases">
        <title>Whole genome sequencing of Histamine producing bacteria.</title>
        <authorList>
            <person name="Butler K."/>
        </authorList>
    </citation>
    <scope>NUCLEOTIDE SEQUENCE [LARGE SCALE GENOMIC DNA]</scope>
    <source>
        <strain evidence="2 3">DSM 19138</strain>
    </source>
</reference>
<keyword evidence="1" id="KW-0119">Carbohydrate metabolism</keyword>
<dbReference type="Pfam" id="PF00480">
    <property type="entry name" value="ROK"/>
    <property type="match status" value="1"/>
</dbReference>
<evidence type="ECO:0000313" key="2">
    <source>
        <dbReference type="EMBL" id="PSW12757.1"/>
    </source>
</evidence>
<sequence>MTTYLAVDLGGTKLAAALVADGVLSARQQLNTQSDKSTELLRQNLATLLASFHDQADQVVVASTGIIQDGLLTALNPQNLGGLDHFPIKAEIEAITGLPTLVLNDAQAAAWAEYHAAGGQYANMAFITVSTGVGAGLVIDGQLQIGARGIAGHAGHSLADPNGPVCGCGRKGCVEAIASGTAIGQQGSEVFGENCTGQEVYQRYLAGDEAATAIVSRSATAIAQLVADLTITNDLDAVVIGGGVGLAANYLELVEEALSSLPAVYQPKLLPATCSTDAGLIGAALWAQACSQR</sequence>
<dbReference type="PROSITE" id="PS01125">
    <property type="entry name" value="ROK"/>
    <property type="match status" value="1"/>
</dbReference>
<protein>
    <submittedName>
        <fullName evidence="2">N-acetylmannosamine kinase</fullName>
        <ecNumber evidence="2">2.7.1.60</ecNumber>
    </submittedName>
</protein>
<dbReference type="Gene3D" id="3.30.420.40">
    <property type="match status" value="2"/>
</dbReference>
<dbReference type="GO" id="GO:0019262">
    <property type="term" value="P:N-acetylneuraminate catabolic process"/>
    <property type="evidence" value="ECO:0007669"/>
    <property type="project" value="TreeGrafter"/>
</dbReference>
<accession>A0A2T3NED6</accession>
<name>A0A2T3NED6_9GAMM</name>
<dbReference type="PANTHER" id="PTHR18964:SF169">
    <property type="entry name" value="N-ACETYLMANNOSAMINE KINASE"/>
    <property type="match status" value="1"/>
</dbReference>
<organism evidence="2 3">
    <name type="scientific">Photobacterium rosenbergii</name>
    <dbReference type="NCBI Taxonomy" id="294936"/>
    <lineage>
        <taxon>Bacteria</taxon>
        <taxon>Pseudomonadati</taxon>
        <taxon>Pseudomonadota</taxon>
        <taxon>Gammaproteobacteria</taxon>
        <taxon>Vibrionales</taxon>
        <taxon>Vibrionaceae</taxon>
        <taxon>Photobacterium</taxon>
    </lineage>
</organism>
<evidence type="ECO:0000313" key="3">
    <source>
        <dbReference type="Proteomes" id="UP000241346"/>
    </source>
</evidence>
<keyword evidence="2" id="KW-0418">Kinase</keyword>
<dbReference type="EMBL" id="PYMB01000004">
    <property type="protein sequence ID" value="PSW12757.1"/>
    <property type="molecule type" value="Genomic_DNA"/>
</dbReference>
<dbReference type="AlphaFoldDB" id="A0A2T3NED6"/>
<dbReference type="Proteomes" id="UP000241346">
    <property type="component" value="Unassembled WGS sequence"/>
</dbReference>
<comment type="caution">
    <text evidence="2">The sequence shown here is derived from an EMBL/GenBank/DDBJ whole genome shotgun (WGS) entry which is preliminary data.</text>
</comment>
<dbReference type="OrthoDB" id="8772678at2"/>
<dbReference type="InterPro" id="IPR043129">
    <property type="entry name" value="ATPase_NBD"/>
</dbReference>
<dbReference type="RefSeq" id="WP_107298577.1">
    <property type="nucleotide sequence ID" value="NZ_PYMB01000004.1"/>
</dbReference>